<feature type="binding site" evidence="3">
    <location>
        <position position="128"/>
    </location>
    <ligand>
        <name>a divalent metal cation</name>
        <dbReference type="ChEBI" id="CHEBI:60240"/>
    </ligand>
</feature>
<comment type="caution">
    <text evidence="4">The sequence shown here is derived from an EMBL/GenBank/DDBJ whole genome shotgun (WGS) entry which is preliminary data.</text>
</comment>
<evidence type="ECO:0000313" key="4">
    <source>
        <dbReference type="EMBL" id="MBT1686137.1"/>
    </source>
</evidence>
<keyword evidence="2 3" id="KW-0479">Metal-binding</keyword>
<gene>
    <name evidence="4" type="ORF">KK078_06190</name>
</gene>
<dbReference type="EMBL" id="JAHESC010000006">
    <property type="protein sequence ID" value="MBT1686137.1"/>
    <property type="molecule type" value="Genomic_DNA"/>
</dbReference>
<dbReference type="Proteomes" id="UP001319180">
    <property type="component" value="Unassembled WGS sequence"/>
</dbReference>
<dbReference type="InterPro" id="IPR007837">
    <property type="entry name" value="DinB"/>
</dbReference>
<dbReference type="AlphaFoldDB" id="A0AAP2GCG7"/>
<protein>
    <submittedName>
        <fullName evidence="4">DinB family protein</fullName>
    </submittedName>
</protein>
<reference evidence="4 5" key="1">
    <citation type="submission" date="2021-05" db="EMBL/GenBank/DDBJ databases">
        <title>A Polyphasic approach of four new species of the genus Ohtaekwangia: Ohtaekwangia histidinii sp. nov., Ohtaekwangia cretensis sp. nov., Ohtaekwangia indiensis sp. nov., Ohtaekwangia reichenbachii sp. nov. from diverse environment.</title>
        <authorList>
            <person name="Octaviana S."/>
        </authorList>
    </citation>
    <scope>NUCLEOTIDE SEQUENCE [LARGE SCALE GENOMIC DNA]</scope>
    <source>
        <strain evidence="4 5">PWU37</strain>
    </source>
</reference>
<dbReference type="SUPFAM" id="SSF109854">
    <property type="entry name" value="DinB/YfiT-like putative metalloenzymes"/>
    <property type="match status" value="1"/>
</dbReference>
<dbReference type="PANTHER" id="PTHR37302">
    <property type="entry name" value="SLR1116 PROTEIN"/>
    <property type="match status" value="1"/>
</dbReference>
<dbReference type="InterPro" id="IPR034660">
    <property type="entry name" value="DinB/YfiT-like"/>
</dbReference>
<keyword evidence="5" id="KW-1185">Reference proteome</keyword>
<evidence type="ECO:0000256" key="2">
    <source>
        <dbReference type="ARBA" id="ARBA00022723"/>
    </source>
</evidence>
<evidence type="ECO:0000313" key="5">
    <source>
        <dbReference type="Proteomes" id="UP001319180"/>
    </source>
</evidence>
<proteinExistence type="inferred from homology"/>
<accession>A0AAP2GCG7</accession>
<name>A0AAP2GCG7_9BACT</name>
<sequence length="166" mass="19203">MYLQELTTRFVRYNLWANERLTAWLLTIDPGVLYEETGSSFGTIDRTLQHILAAQNYWYDVIVKEQINEFKLPAEGNAVDHVIANLVVSSRQLASSLSALNEQQLTERIRVSDSTQRRYEYILHVVNHSSYHRGQVVAMCRALGITGEIPVTDYDAYLWWIEHDVV</sequence>
<feature type="binding site" evidence="3">
    <location>
        <position position="132"/>
    </location>
    <ligand>
        <name>a divalent metal cation</name>
        <dbReference type="ChEBI" id="CHEBI:60240"/>
    </ligand>
</feature>
<feature type="binding site" evidence="3">
    <location>
        <position position="50"/>
    </location>
    <ligand>
        <name>a divalent metal cation</name>
        <dbReference type="ChEBI" id="CHEBI:60240"/>
    </ligand>
</feature>
<evidence type="ECO:0000256" key="3">
    <source>
        <dbReference type="PIRSR" id="PIRSR607837-1"/>
    </source>
</evidence>
<dbReference type="GO" id="GO:0046872">
    <property type="term" value="F:metal ion binding"/>
    <property type="evidence" value="ECO:0007669"/>
    <property type="project" value="UniProtKB-KW"/>
</dbReference>
<dbReference type="RefSeq" id="WP_254089376.1">
    <property type="nucleotide sequence ID" value="NZ_JAHESC010000006.1"/>
</dbReference>
<dbReference type="Pfam" id="PF05163">
    <property type="entry name" value="DinB"/>
    <property type="match status" value="1"/>
</dbReference>
<organism evidence="4 5">
    <name type="scientific">Dawidia soli</name>
    <dbReference type="NCBI Taxonomy" id="2782352"/>
    <lineage>
        <taxon>Bacteria</taxon>
        <taxon>Pseudomonadati</taxon>
        <taxon>Bacteroidota</taxon>
        <taxon>Cytophagia</taxon>
        <taxon>Cytophagales</taxon>
        <taxon>Chryseotaleaceae</taxon>
        <taxon>Dawidia</taxon>
    </lineage>
</organism>
<dbReference type="Gene3D" id="1.20.120.450">
    <property type="entry name" value="dinb family like domain"/>
    <property type="match status" value="1"/>
</dbReference>
<evidence type="ECO:0000256" key="1">
    <source>
        <dbReference type="ARBA" id="ARBA00008635"/>
    </source>
</evidence>
<dbReference type="PANTHER" id="PTHR37302:SF3">
    <property type="entry name" value="DAMAGE-INDUCIBLE PROTEIN DINB"/>
    <property type="match status" value="1"/>
</dbReference>
<comment type="similarity">
    <text evidence="1">Belongs to the DinB family.</text>
</comment>